<keyword evidence="3" id="KW-0240">DNA-directed RNA polymerase</keyword>
<dbReference type="OrthoDB" id="532500at2759"/>
<feature type="compositionally biased region" description="Basic and acidic residues" evidence="6">
    <location>
        <begin position="47"/>
        <end position="67"/>
    </location>
</feature>
<protein>
    <submittedName>
        <fullName evidence="7">9582_t:CDS:1</fullName>
    </submittedName>
</protein>
<comment type="subcellular location">
    <subcellularLocation>
        <location evidence="1">Nucleus</location>
        <location evidence="1">Nucleolus</location>
    </subcellularLocation>
</comment>
<dbReference type="GO" id="GO:0006351">
    <property type="term" value="P:DNA-templated transcription"/>
    <property type="evidence" value="ECO:0007669"/>
    <property type="project" value="InterPro"/>
</dbReference>
<keyword evidence="4" id="KW-0804">Transcription</keyword>
<evidence type="ECO:0000256" key="4">
    <source>
        <dbReference type="ARBA" id="ARBA00023163"/>
    </source>
</evidence>
<dbReference type="Proteomes" id="UP000789342">
    <property type="component" value="Unassembled WGS sequence"/>
</dbReference>
<name>A0A9N9A5V0_9GLOM</name>
<reference evidence="7" key="1">
    <citation type="submission" date="2021-06" db="EMBL/GenBank/DDBJ databases">
        <authorList>
            <person name="Kallberg Y."/>
            <person name="Tangrot J."/>
            <person name="Rosling A."/>
        </authorList>
    </citation>
    <scope>NUCLEOTIDE SEQUENCE</scope>
    <source>
        <strain evidence="7">CL551</strain>
    </source>
</reference>
<feature type="compositionally biased region" description="Polar residues" evidence="6">
    <location>
        <begin position="17"/>
        <end position="28"/>
    </location>
</feature>
<evidence type="ECO:0000313" key="8">
    <source>
        <dbReference type="Proteomes" id="UP000789342"/>
    </source>
</evidence>
<evidence type="ECO:0000256" key="2">
    <source>
        <dbReference type="ARBA" id="ARBA00009430"/>
    </source>
</evidence>
<dbReference type="GO" id="GO:0003677">
    <property type="term" value="F:DNA binding"/>
    <property type="evidence" value="ECO:0007669"/>
    <property type="project" value="InterPro"/>
</dbReference>
<proteinExistence type="inferred from homology"/>
<dbReference type="EMBL" id="CAJVPV010002124">
    <property type="protein sequence ID" value="CAG8518149.1"/>
    <property type="molecule type" value="Genomic_DNA"/>
</dbReference>
<feature type="non-terminal residue" evidence="7">
    <location>
        <position position="1"/>
    </location>
</feature>
<dbReference type="Pfam" id="PF06870">
    <property type="entry name" value="RNA_pol_I_A49"/>
    <property type="match status" value="1"/>
</dbReference>
<dbReference type="InterPro" id="IPR009668">
    <property type="entry name" value="RNA_pol-assoc_fac_A49-like"/>
</dbReference>
<evidence type="ECO:0000256" key="6">
    <source>
        <dbReference type="SAM" id="MobiDB-lite"/>
    </source>
</evidence>
<evidence type="ECO:0000256" key="3">
    <source>
        <dbReference type="ARBA" id="ARBA00022478"/>
    </source>
</evidence>
<accession>A0A9N9A5V0</accession>
<evidence type="ECO:0000313" key="7">
    <source>
        <dbReference type="EMBL" id="CAG8518149.1"/>
    </source>
</evidence>
<feature type="region of interest" description="Disordered" evidence="6">
    <location>
        <begin position="1"/>
        <end position="83"/>
    </location>
</feature>
<keyword evidence="5" id="KW-0539">Nucleus</keyword>
<sequence length="170" mass="19331">MEDNVITPRKSYKKESTLINKSPQVSERSSTPSKTSPKKKRNPKVGDINKAEKNFPIEVDRDSGHYPDKHKRKHQGNKEDKSIKVTLKEDPTIEKFNFRGPFLASFQGVPPPQNVVFNTYSSSNGRKLMIAGEKPRVTFESNEHEADQSSEYLIAIYNKPTNTVIFRPAP</sequence>
<dbReference type="GO" id="GO:0000428">
    <property type="term" value="C:DNA-directed RNA polymerase complex"/>
    <property type="evidence" value="ECO:0007669"/>
    <property type="project" value="UniProtKB-KW"/>
</dbReference>
<organism evidence="7 8">
    <name type="scientific">Acaulospora morrowiae</name>
    <dbReference type="NCBI Taxonomy" id="94023"/>
    <lineage>
        <taxon>Eukaryota</taxon>
        <taxon>Fungi</taxon>
        <taxon>Fungi incertae sedis</taxon>
        <taxon>Mucoromycota</taxon>
        <taxon>Glomeromycotina</taxon>
        <taxon>Glomeromycetes</taxon>
        <taxon>Diversisporales</taxon>
        <taxon>Acaulosporaceae</taxon>
        <taxon>Acaulospora</taxon>
    </lineage>
</organism>
<gene>
    <name evidence="7" type="ORF">AMORRO_LOCUS4067</name>
</gene>
<keyword evidence="8" id="KW-1185">Reference proteome</keyword>
<evidence type="ECO:0000256" key="5">
    <source>
        <dbReference type="ARBA" id="ARBA00023242"/>
    </source>
</evidence>
<comment type="caution">
    <text evidence="7">The sequence shown here is derived from an EMBL/GenBank/DDBJ whole genome shotgun (WGS) entry which is preliminary data.</text>
</comment>
<comment type="similarity">
    <text evidence="2">Belongs to the eukaryotic RPA49/POLR1E RNA polymerase subunit family.</text>
</comment>
<evidence type="ECO:0000256" key="1">
    <source>
        <dbReference type="ARBA" id="ARBA00004604"/>
    </source>
</evidence>
<dbReference type="GO" id="GO:0005730">
    <property type="term" value="C:nucleolus"/>
    <property type="evidence" value="ECO:0007669"/>
    <property type="project" value="UniProtKB-SubCell"/>
</dbReference>
<dbReference type="AlphaFoldDB" id="A0A9N9A5V0"/>